<protein>
    <submittedName>
        <fullName evidence="2">Uncharacterized protein</fullName>
    </submittedName>
</protein>
<reference evidence="2 3" key="1">
    <citation type="journal article" date="2015" name="Stand. Genomic Sci.">
        <title>Genomic Encyclopedia of Bacterial and Archaeal Type Strains, Phase III: the genomes of soil and plant-associated and newly described type strains.</title>
        <authorList>
            <person name="Whitman W.B."/>
            <person name="Woyke T."/>
            <person name="Klenk H.P."/>
            <person name="Zhou Y."/>
            <person name="Lilburn T.G."/>
            <person name="Beck B.J."/>
            <person name="De Vos P."/>
            <person name="Vandamme P."/>
            <person name="Eisen J.A."/>
            <person name="Garrity G."/>
            <person name="Hugenholtz P."/>
            <person name="Kyrpides N.C."/>
        </authorList>
    </citation>
    <scope>NUCLEOTIDE SEQUENCE [LARGE SCALE GENOMIC DNA]</scope>
    <source>
        <strain evidence="2 3">CGMCC 1.2546</strain>
    </source>
</reference>
<organism evidence="2 3">
    <name type="scientific">Mesorhizobium tianshanense</name>
    <dbReference type="NCBI Taxonomy" id="39844"/>
    <lineage>
        <taxon>Bacteria</taxon>
        <taxon>Pseudomonadati</taxon>
        <taxon>Pseudomonadota</taxon>
        <taxon>Alphaproteobacteria</taxon>
        <taxon>Hyphomicrobiales</taxon>
        <taxon>Phyllobacteriaceae</taxon>
        <taxon>Mesorhizobium</taxon>
    </lineage>
</organism>
<comment type="caution">
    <text evidence="2">The sequence shown here is derived from an EMBL/GenBank/DDBJ whole genome shotgun (WGS) entry which is preliminary data.</text>
</comment>
<sequence>MVSRPGEYRKRNSVWNTPVSNDAIGSATKPLNSFTHLEAGGVAGA</sequence>
<evidence type="ECO:0000313" key="2">
    <source>
        <dbReference type="EMBL" id="TWI30944.1"/>
    </source>
</evidence>
<proteinExistence type="predicted"/>
<evidence type="ECO:0000256" key="1">
    <source>
        <dbReference type="SAM" id="MobiDB-lite"/>
    </source>
</evidence>
<keyword evidence="3" id="KW-1185">Reference proteome</keyword>
<evidence type="ECO:0000313" key="3">
    <source>
        <dbReference type="Proteomes" id="UP000317122"/>
    </source>
</evidence>
<name>A0A562NFS0_9HYPH</name>
<feature type="compositionally biased region" description="Basic and acidic residues" evidence="1">
    <location>
        <begin position="1"/>
        <end position="10"/>
    </location>
</feature>
<accession>A0A562NFS0</accession>
<dbReference type="Proteomes" id="UP000317122">
    <property type="component" value="Unassembled WGS sequence"/>
</dbReference>
<dbReference type="AlphaFoldDB" id="A0A562NFS0"/>
<feature type="region of interest" description="Disordered" evidence="1">
    <location>
        <begin position="1"/>
        <end position="28"/>
    </location>
</feature>
<dbReference type="EMBL" id="VLKT01000032">
    <property type="protein sequence ID" value="TWI30944.1"/>
    <property type="molecule type" value="Genomic_DNA"/>
</dbReference>
<gene>
    <name evidence="2" type="ORF">IQ26_04771</name>
</gene>